<evidence type="ECO:0000256" key="1">
    <source>
        <dbReference type="SAM" id="MobiDB-lite"/>
    </source>
</evidence>
<dbReference type="NCBIfam" id="TIGR02794">
    <property type="entry name" value="tolA_full"/>
    <property type="match status" value="2"/>
</dbReference>
<proteinExistence type="predicted"/>
<name>A0A841HIU1_9GAMM</name>
<dbReference type="Pfam" id="PF13103">
    <property type="entry name" value="TonB_2"/>
    <property type="match status" value="1"/>
</dbReference>
<feature type="compositionally biased region" description="Basic and acidic residues" evidence="1">
    <location>
        <begin position="124"/>
        <end position="176"/>
    </location>
</feature>
<organism evidence="2 3">
    <name type="scientific">Povalibacter uvarum</name>
    <dbReference type="NCBI Taxonomy" id="732238"/>
    <lineage>
        <taxon>Bacteria</taxon>
        <taxon>Pseudomonadati</taxon>
        <taxon>Pseudomonadota</taxon>
        <taxon>Gammaproteobacteria</taxon>
        <taxon>Steroidobacterales</taxon>
        <taxon>Steroidobacteraceae</taxon>
        <taxon>Povalibacter</taxon>
    </lineage>
</organism>
<protein>
    <submittedName>
        <fullName evidence="2">Colicin import membrane protein</fullName>
    </submittedName>
</protein>
<accession>A0A841HIU1</accession>
<dbReference type="Proteomes" id="UP000588068">
    <property type="component" value="Unassembled WGS sequence"/>
</dbReference>
<dbReference type="GO" id="GO:0019534">
    <property type="term" value="F:toxin transmembrane transporter activity"/>
    <property type="evidence" value="ECO:0007669"/>
    <property type="project" value="InterPro"/>
</dbReference>
<dbReference type="Gene3D" id="3.30.1150.10">
    <property type="match status" value="1"/>
</dbReference>
<keyword evidence="3" id="KW-1185">Reference proteome</keyword>
<comment type="caution">
    <text evidence="2">The sequence shown here is derived from an EMBL/GenBank/DDBJ whole genome shotgun (WGS) entry which is preliminary data.</text>
</comment>
<evidence type="ECO:0000313" key="3">
    <source>
        <dbReference type="Proteomes" id="UP000588068"/>
    </source>
</evidence>
<dbReference type="GO" id="GO:0016020">
    <property type="term" value="C:membrane"/>
    <property type="evidence" value="ECO:0007669"/>
    <property type="project" value="InterPro"/>
</dbReference>
<evidence type="ECO:0000313" key="2">
    <source>
        <dbReference type="EMBL" id="MBB6092220.1"/>
    </source>
</evidence>
<dbReference type="RefSeq" id="WP_184329963.1">
    <property type="nucleotide sequence ID" value="NZ_JACHHZ010000001.1"/>
</dbReference>
<dbReference type="GO" id="GO:0043213">
    <property type="term" value="P:bacteriocin transport"/>
    <property type="evidence" value="ECO:0007669"/>
    <property type="project" value="InterPro"/>
</dbReference>
<dbReference type="InterPro" id="IPR014161">
    <property type="entry name" value="Tol-Pal_TolA"/>
</dbReference>
<sequence>MADYFKTNWRFLLGAALLHAVFAGIFGLTMIQMSRNAPPPQLAIQAVVIDASQIGAASRRQEQERERQRAQQREREEEQRRQQEQTAQREAEQRAEQERQVETQRRQEEEQKRVAEEQMMVQRQEAERKRQAEAEQQKKAQADRQKKAEAERQRVAEIERKQKEEAQRRKAAEDAKLQASREAELQRQLAEEEGVMQARGSTAFNQYVAMIQQQIERNWNRPPSARQGLECTIRVAQSPNGVVLSAKVEQCNGDSAVRQSIEQAVLRASPLPPPSDPRLFERNLILIFKPAE</sequence>
<feature type="compositionally biased region" description="Basic and acidic residues" evidence="1">
    <location>
        <begin position="59"/>
        <end position="116"/>
    </location>
</feature>
<gene>
    <name evidence="2" type="ORF">HNQ60_001066</name>
</gene>
<dbReference type="EMBL" id="JACHHZ010000001">
    <property type="protein sequence ID" value="MBB6092220.1"/>
    <property type="molecule type" value="Genomic_DNA"/>
</dbReference>
<dbReference type="SUPFAM" id="SSF74653">
    <property type="entry name" value="TolA/TonB C-terminal domain"/>
    <property type="match status" value="1"/>
</dbReference>
<reference evidence="2 3" key="1">
    <citation type="submission" date="2020-08" db="EMBL/GenBank/DDBJ databases">
        <title>Genomic Encyclopedia of Type Strains, Phase IV (KMG-IV): sequencing the most valuable type-strain genomes for metagenomic binning, comparative biology and taxonomic classification.</title>
        <authorList>
            <person name="Goeker M."/>
        </authorList>
    </citation>
    <scope>NUCLEOTIDE SEQUENCE [LARGE SCALE GENOMIC DNA]</scope>
    <source>
        <strain evidence="2 3">DSM 26723</strain>
    </source>
</reference>
<feature type="region of interest" description="Disordered" evidence="1">
    <location>
        <begin position="58"/>
        <end position="176"/>
    </location>
</feature>
<dbReference type="AlphaFoldDB" id="A0A841HIU1"/>